<feature type="domain" description="Bacterial transcriptional activator" evidence="2">
    <location>
        <begin position="926"/>
        <end position="1068"/>
    </location>
</feature>
<dbReference type="SUPFAM" id="SSF48452">
    <property type="entry name" value="TPR-like"/>
    <property type="match status" value="2"/>
</dbReference>
<dbReference type="InterPro" id="IPR036388">
    <property type="entry name" value="WH-like_DNA-bd_sf"/>
</dbReference>
<keyword evidence="4" id="KW-1185">Reference proteome</keyword>
<gene>
    <name evidence="3" type="ORF">A6M21_13405</name>
</gene>
<dbReference type="SMART" id="SM01043">
    <property type="entry name" value="BTAD"/>
    <property type="match status" value="1"/>
</dbReference>
<dbReference type="STRING" id="1838280.A6M21_13405"/>
<dbReference type="SUPFAM" id="SSF46894">
    <property type="entry name" value="C-terminal effector domain of the bipartite response regulators"/>
    <property type="match status" value="1"/>
</dbReference>
<comment type="caution">
    <text evidence="3">The sequence shown here is derived from an EMBL/GenBank/DDBJ whole genome shotgun (WGS) entry which is preliminary data.</text>
</comment>
<evidence type="ECO:0000256" key="1">
    <source>
        <dbReference type="SAM" id="MobiDB-lite"/>
    </source>
</evidence>
<dbReference type="EMBL" id="LYVF01000178">
    <property type="protein sequence ID" value="OAT80362.1"/>
    <property type="molecule type" value="Genomic_DNA"/>
</dbReference>
<evidence type="ECO:0000259" key="2">
    <source>
        <dbReference type="SMART" id="SM01043"/>
    </source>
</evidence>
<dbReference type="InterPro" id="IPR011990">
    <property type="entry name" value="TPR-like_helical_dom_sf"/>
</dbReference>
<name>A0A1B7LCC6_9FIRM</name>
<dbReference type="GO" id="GO:0003677">
    <property type="term" value="F:DNA binding"/>
    <property type="evidence" value="ECO:0007669"/>
    <property type="project" value="InterPro"/>
</dbReference>
<feature type="region of interest" description="Disordered" evidence="1">
    <location>
        <begin position="785"/>
        <end position="813"/>
    </location>
</feature>
<sequence length="1069" mass="114867">MLPRFPKSKFRAPALPAHYLPRERLLTVLNGNAAGRLTCLAAGAGYGKSTLAAGFLQRVPDLFVWINLDADDAGGAVFLQLILSGLAGVLPSFGAVLEREGVLHQAHWPGRGRLLDIAAEVLEDELAGRRLLLVLEDYQQVAGCPEAGALLDSLLKLLPSPVHLLVLSRRPVHLPSLPALTAAGRAAVLGREELAFTRDEAGRFFAARPGVPVPNALIEQVWRGMAGWPLGVQLAARAMAAGGAYSGPDTGVASLMEEVLRGVIAAEPPAVRDALPLTAVFEEWDGELFNAVFSRPDGCALAAHLSGSGLPVERLPGGGLRYHRTFKAFLLKLLKEDGQKYRDTQSRAADYFLARESPAEAFPCLVAAGERGRAVLALQQAARPLLRQGRLPTLGAMLETLPGPVLDTLPGIILDFGEACIHAGRFRDGLAWLRHAAGAFGAAGDAAGLTRALCAQGAAYAARGERENALAVYNQALGEAAAQNSLLRSVVLHYLAVWTARAGEKERPEKFFRAAAECCREHGDPAATAALLLDQAYFYYYRRGLFQEARALVERAALAAATAGDRMLTSRSRLVGGAVLLRLGRTAEALENFLLAAGECPEGKEDFPAGVPALLGAAEALSRLPDPDWPRIGELYDRAATALAAQEPFLEAAVLLSLGRSAFYRRRGDMVPALEEAGNALELAAGTGDCWLEAVAGLNQAAAYIQTGGEIAAGAPALLEKAAAAFTLVGDGYHLALIDCWRYYDRICRNGGADRRLGEKCLSHCGRFPALLPGEKALAESIPARPADAGGEKPAKPPENQPAGGGGKAGPPVTATAASPPLLRICCLGRFQVYRGGVLLDERLWRRRKAKTLLKYLALHREGKAPRDVIMELLWPDLPADKAANALYVTLHALRKALNRSLPVEVEYVAVKDGMIYLEPELLAEVDCRLFEEACARAFGRGEDGSGGAAADLERARRLYRGDLLAEDIYEDWPAAARERLRQLYLQVLTALASRALAAGREGEALDLWREAVEREPLDEKARAQLVRLLLRLGQRAAARRHLQQIRELLRRELGIKPGDELTALSRLC</sequence>
<proteinExistence type="predicted"/>
<protein>
    <recommendedName>
        <fullName evidence="2">Bacterial transcriptional activator domain-containing protein</fullName>
    </recommendedName>
</protein>
<dbReference type="PANTHER" id="PTHR35807:SF2">
    <property type="entry name" value="TRANSCRIPTIONAL ACTIVATOR DOMAIN"/>
    <property type="match status" value="1"/>
</dbReference>
<organism evidence="3 4">
    <name type="scientific">Desulfotomaculum copahuensis</name>
    <dbReference type="NCBI Taxonomy" id="1838280"/>
    <lineage>
        <taxon>Bacteria</taxon>
        <taxon>Bacillati</taxon>
        <taxon>Bacillota</taxon>
        <taxon>Clostridia</taxon>
        <taxon>Eubacteriales</taxon>
        <taxon>Desulfotomaculaceae</taxon>
        <taxon>Desulfotomaculum</taxon>
    </lineage>
</organism>
<evidence type="ECO:0000313" key="4">
    <source>
        <dbReference type="Proteomes" id="UP000078532"/>
    </source>
</evidence>
<dbReference type="InterPro" id="IPR005158">
    <property type="entry name" value="BTAD"/>
</dbReference>
<dbReference type="RefSeq" id="WP_066669778.1">
    <property type="nucleotide sequence ID" value="NZ_LYVF01000178.1"/>
</dbReference>
<dbReference type="OrthoDB" id="9789465at2"/>
<dbReference type="InterPro" id="IPR016032">
    <property type="entry name" value="Sig_transdc_resp-reg_C-effctor"/>
</dbReference>
<dbReference type="PANTHER" id="PTHR35807">
    <property type="entry name" value="TRANSCRIPTIONAL REGULATOR REDD-RELATED"/>
    <property type="match status" value="1"/>
</dbReference>
<reference evidence="3 4" key="1">
    <citation type="submission" date="2016-04" db="EMBL/GenBank/DDBJ databases">
        <authorList>
            <person name="Evans L.H."/>
            <person name="Alamgir A."/>
            <person name="Owens N."/>
            <person name="Weber N.D."/>
            <person name="Virtaneva K."/>
            <person name="Barbian K."/>
            <person name="Babar A."/>
            <person name="Rosenke K."/>
        </authorList>
    </citation>
    <scope>NUCLEOTIDE SEQUENCE [LARGE SCALE GENOMIC DNA]</scope>
    <source>
        <strain evidence="3 4">LMa1</strain>
    </source>
</reference>
<accession>A0A1B7LCC6</accession>
<dbReference type="Proteomes" id="UP000078532">
    <property type="component" value="Unassembled WGS sequence"/>
</dbReference>
<dbReference type="Gene3D" id="1.10.10.10">
    <property type="entry name" value="Winged helix-like DNA-binding domain superfamily/Winged helix DNA-binding domain"/>
    <property type="match status" value="1"/>
</dbReference>
<dbReference type="Gene3D" id="1.25.40.10">
    <property type="entry name" value="Tetratricopeptide repeat domain"/>
    <property type="match status" value="2"/>
</dbReference>
<dbReference type="Pfam" id="PF25873">
    <property type="entry name" value="WHD_MalT"/>
    <property type="match status" value="1"/>
</dbReference>
<dbReference type="GO" id="GO:0006355">
    <property type="term" value="P:regulation of DNA-templated transcription"/>
    <property type="evidence" value="ECO:0007669"/>
    <property type="project" value="InterPro"/>
</dbReference>
<dbReference type="InterPro" id="IPR051677">
    <property type="entry name" value="AfsR-DnrI-RedD_regulator"/>
</dbReference>
<dbReference type="AlphaFoldDB" id="A0A1B7LCC6"/>
<dbReference type="InterPro" id="IPR059106">
    <property type="entry name" value="WHD_MalT"/>
</dbReference>
<evidence type="ECO:0000313" key="3">
    <source>
        <dbReference type="EMBL" id="OAT80362.1"/>
    </source>
</evidence>
<dbReference type="Pfam" id="PF03704">
    <property type="entry name" value="BTAD"/>
    <property type="match status" value="1"/>
</dbReference>